<accession>A0A2D2B183</accession>
<feature type="domain" description="ACT" evidence="1">
    <location>
        <begin position="10"/>
        <end position="83"/>
    </location>
</feature>
<organism evidence="2 3">
    <name type="scientific">Caulobacter mirabilis</name>
    <dbReference type="NCBI Taxonomy" id="69666"/>
    <lineage>
        <taxon>Bacteria</taxon>
        <taxon>Pseudomonadati</taxon>
        <taxon>Pseudomonadota</taxon>
        <taxon>Alphaproteobacteria</taxon>
        <taxon>Caulobacterales</taxon>
        <taxon>Caulobacteraceae</taxon>
        <taxon>Caulobacter</taxon>
    </lineage>
</organism>
<dbReference type="RefSeq" id="WP_099623234.1">
    <property type="nucleotide sequence ID" value="NZ_CP024201.1"/>
</dbReference>
<keyword evidence="3" id="KW-1185">Reference proteome</keyword>
<gene>
    <name evidence="2" type="ORF">CSW64_17125</name>
</gene>
<dbReference type="EMBL" id="CP024201">
    <property type="protein sequence ID" value="ATQ43986.1"/>
    <property type="molecule type" value="Genomic_DNA"/>
</dbReference>
<dbReference type="PROSITE" id="PS51671">
    <property type="entry name" value="ACT"/>
    <property type="match status" value="1"/>
</dbReference>
<reference evidence="2 3" key="1">
    <citation type="submission" date="2017-10" db="EMBL/GenBank/DDBJ databases">
        <title>Genome sequence of Caulobacter mirabilis FWC38.</title>
        <authorList>
            <person name="Fiebig A."/>
            <person name="Crosson S."/>
        </authorList>
    </citation>
    <scope>NUCLEOTIDE SEQUENCE [LARGE SCALE GENOMIC DNA]</scope>
    <source>
        <strain evidence="2 3">FWC 38</strain>
    </source>
</reference>
<sequence>MSAEDGKRRLFLLRAPDEPDALPRVLNVVALLQARIRRIEAEPVGDGLSIRLEIEDAGEDKAEALARRLEASPFVRRLAFGWQGGLSPAN</sequence>
<dbReference type="InterPro" id="IPR002912">
    <property type="entry name" value="ACT_dom"/>
</dbReference>
<name>A0A2D2B183_9CAUL</name>
<proteinExistence type="predicted"/>
<dbReference type="KEGG" id="cmb:CSW64_17125"/>
<dbReference type="AlphaFoldDB" id="A0A2D2B183"/>
<protein>
    <recommendedName>
        <fullName evidence="1">ACT domain-containing protein</fullName>
    </recommendedName>
</protein>
<dbReference type="OrthoDB" id="7189709at2"/>
<dbReference type="Proteomes" id="UP000228945">
    <property type="component" value="Chromosome"/>
</dbReference>
<evidence type="ECO:0000313" key="2">
    <source>
        <dbReference type="EMBL" id="ATQ43986.1"/>
    </source>
</evidence>
<dbReference type="CDD" id="cd02116">
    <property type="entry name" value="ACT"/>
    <property type="match status" value="1"/>
</dbReference>
<evidence type="ECO:0000259" key="1">
    <source>
        <dbReference type="PROSITE" id="PS51671"/>
    </source>
</evidence>
<evidence type="ECO:0000313" key="3">
    <source>
        <dbReference type="Proteomes" id="UP000228945"/>
    </source>
</evidence>